<dbReference type="InterPro" id="IPR012337">
    <property type="entry name" value="RNaseH-like_sf"/>
</dbReference>
<dbReference type="EMBL" id="QMDL01000001">
    <property type="protein sequence ID" value="RMJ05420.1"/>
    <property type="molecule type" value="Genomic_DNA"/>
</dbReference>
<feature type="binding site" evidence="10">
    <location>
        <position position="13"/>
    </location>
    <ligand>
        <name>Mg(2+)</name>
        <dbReference type="ChEBI" id="CHEBI:18420"/>
        <label>1</label>
    </ligand>
</feature>
<gene>
    <name evidence="12" type="primary">rnhA_1</name>
    <name evidence="10" type="synonym">rnhA</name>
    <name evidence="12" type="ORF">DOQ08_00087</name>
</gene>
<comment type="caution">
    <text evidence="12">The sequence shown here is derived from an EMBL/GenBank/DDBJ whole genome shotgun (WGS) entry which is preliminary data.</text>
</comment>
<dbReference type="PANTHER" id="PTHR10642:SF26">
    <property type="entry name" value="RIBONUCLEASE H1"/>
    <property type="match status" value="1"/>
</dbReference>
<dbReference type="GO" id="GO:0004523">
    <property type="term" value="F:RNA-DNA hybrid ribonuclease activity"/>
    <property type="evidence" value="ECO:0007669"/>
    <property type="project" value="UniProtKB-UniRule"/>
</dbReference>
<dbReference type="PANTHER" id="PTHR10642">
    <property type="entry name" value="RIBONUCLEASE H1"/>
    <property type="match status" value="1"/>
</dbReference>
<name>A0A3M2RJA9_9GAMM</name>
<feature type="binding site" evidence="10">
    <location>
        <position position="139"/>
    </location>
    <ligand>
        <name>Mg(2+)</name>
        <dbReference type="ChEBI" id="CHEBI:18420"/>
        <label>2</label>
    </ligand>
</feature>
<dbReference type="Gene3D" id="3.30.420.10">
    <property type="entry name" value="Ribonuclease H-like superfamily/Ribonuclease H"/>
    <property type="match status" value="1"/>
</dbReference>
<dbReference type="SUPFAM" id="SSF53098">
    <property type="entry name" value="Ribonuclease H-like"/>
    <property type="match status" value="1"/>
</dbReference>
<evidence type="ECO:0000256" key="2">
    <source>
        <dbReference type="ARBA" id="ARBA00005300"/>
    </source>
</evidence>
<keyword evidence="10" id="KW-0963">Cytoplasm</keyword>
<comment type="catalytic activity">
    <reaction evidence="1 10">
        <text>Endonucleolytic cleavage to 5'-phosphomonoester.</text>
        <dbReference type="EC" id="3.1.26.4"/>
    </reaction>
</comment>
<keyword evidence="13" id="KW-1185">Reference proteome</keyword>
<comment type="similarity">
    <text evidence="2 10">Belongs to the RNase H family.</text>
</comment>
<comment type="function">
    <text evidence="10">Endonuclease that specifically degrades the RNA of RNA-DNA hybrids.</text>
</comment>
<comment type="subcellular location">
    <subcellularLocation>
        <location evidence="10">Cytoplasm</location>
    </subcellularLocation>
</comment>
<dbReference type="RefSeq" id="WP_114333854.1">
    <property type="nucleotide sequence ID" value="NZ_QMDL01000001.1"/>
</dbReference>
<evidence type="ECO:0000256" key="7">
    <source>
        <dbReference type="ARBA" id="ARBA00022759"/>
    </source>
</evidence>
<organism evidence="12 13">
    <name type="scientific">Marinobacter litoralis</name>
    <dbReference type="NCBI Taxonomy" id="187981"/>
    <lineage>
        <taxon>Bacteria</taxon>
        <taxon>Pseudomonadati</taxon>
        <taxon>Pseudomonadota</taxon>
        <taxon>Gammaproteobacteria</taxon>
        <taxon>Pseudomonadales</taxon>
        <taxon>Marinobacteraceae</taxon>
        <taxon>Marinobacter</taxon>
    </lineage>
</organism>
<dbReference type="GO" id="GO:0043137">
    <property type="term" value="P:DNA replication, removal of RNA primer"/>
    <property type="evidence" value="ECO:0007669"/>
    <property type="project" value="TreeGrafter"/>
</dbReference>
<dbReference type="InterPro" id="IPR036397">
    <property type="entry name" value="RNaseH_sf"/>
</dbReference>
<evidence type="ECO:0000313" key="13">
    <source>
        <dbReference type="Proteomes" id="UP000265903"/>
    </source>
</evidence>
<dbReference type="HAMAP" id="MF_00042">
    <property type="entry name" value="RNase_H"/>
    <property type="match status" value="1"/>
</dbReference>
<dbReference type="AlphaFoldDB" id="A0A3M2RJA9"/>
<protein>
    <recommendedName>
        <fullName evidence="4 10">Ribonuclease H</fullName>
        <shortName evidence="10">RNase H</shortName>
        <ecNumber evidence="4 10">3.1.26.4</ecNumber>
    </recommendedName>
</protein>
<keyword evidence="7 10" id="KW-0255">Endonuclease</keyword>
<evidence type="ECO:0000256" key="8">
    <source>
        <dbReference type="ARBA" id="ARBA00022801"/>
    </source>
</evidence>
<evidence type="ECO:0000256" key="3">
    <source>
        <dbReference type="ARBA" id="ARBA00011245"/>
    </source>
</evidence>
<dbReference type="GO" id="GO:0005737">
    <property type="term" value="C:cytoplasm"/>
    <property type="evidence" value="ECO:0007669"/>
    <property type="project" value="UniProtKB-SubCell"/>
</dbReference>
<reference evidence="12 13" key="1">
    <citation type="submission" date="2018-08" db="EMBL/GenBank/DDBJ databases">
        <title>Whole Genome Sequence of the Moderate Halophilic Marine Bacterium Marinobacter litoralis Sw-45.</title>
        <authorList>
            <person name="Musa H."/>
        </authorList>
    </citation>
    <scope>NUCLEOTIDE SEQUENCE [LARGE SCALE GENOMIC DNA]</scope>
    <source>
        <strain evidence="12 13">Sw-45</strain>
    </source>
</reference>
<proteinExistence type="inferred from homology"/>
<dbReference type="OrthoDB" id="7845843at2"/>
<feature type="binding site" evidence="10">
    <location>
        <position position="51"/>
    </location>
    <ligand>
        <name>Mg(2+)</name>
        <dbReference type="ChEBI" id="CHEBI:18420"/>
        <label>1</label>
    </ligand>
</feature>
<keyword evidence="6 10" id="KW-0479">Metal-binding</keyword>
<comment type="subunit">
    <text evidence="3 10">Monomer.</text>
</comment>
<dbReference type="GO" id="GO:0003676">
    <property type="term" value="F:nucleic acid binding"/>
    <property type="evidence" value="ECO:0007669"/>
    <property type="project" value="InterPro"/>
</dbReference>
<evidence type="ECO:0000256" key="4">
    <source>
        <dbReference type="ARBA" id="ARBA00012180"/>
    </source>
</evidence>
<feature type="domain" description="RNase H type-1" evidence="11">
    <location>
        <begin position="4"/>
        <end position="147"/>
    </location>
</feature>
<keyword evidence="8 10" id="KW-0378">Hydrolase</keyword>
<accession>A0A3M2RJA9</accession>
<evidence type="ECO:0000256" key="1">
    <source>
        <dbReference type="ARBA" id="ARBA00000077"/>
    </source>
</evidence>
<keyword evidence="5 10" id="KW-0540">Nuclease</keyword>
<feature type="binding site" evidence="10">
    <location>
        <position position="75"/>
    </location>
    <ligand>
        <name>Mg(2+)</name>
        <dbReference type="ChEBI" id="CHEBI:18420"/>
        <label>1</label>
    </ligand>
</feature>
<dbReference type="EC" id="3.1.26.4" evidence="4 10"/>
<dbReference type="InterPro" id="IPR002156">
    <property type="entry name" value="RNaseH_domain"/>
</dbReference>
<evidence type="ECO:0000313" key="12">
    <source>
        <dbReference type="EMBL" id="RMJ05420.1"/>
    </source>
</evidence>
<dbReference type="InterPro" id="IPR022892">
    <property type="entry name" value="RNaseHI"/>
</dbReference>
<evidence type="ECO:0000256" key="6">
    <source>
        <dbReference type="ARBA" id="ARBA00022723"/>
    </source>
</evidence>
<dbReference type="Proteomes" id="UP000265903">
    <property type="component" value="Unassembled WGS sequence"/>
</dbReference>
<dbReference type="GO" id="GO:0000287">
    <property type="term" value="F:magnesium ion binding"/>
    <property type="evidence" value="ECO:0007669"/>
    <property type="project" value="UniProtKB-UniRule"/>
</dbReference>
<keyword evidence="9 10" id="KW-0460">Magnesium</keyword>
<evidence type="ECO:0000259" key="11">
    <source>
        <dbReference type="PROSITE" id="PS50879"/>
    </source>
</evidence>
<evidence type="ECO:0000256" key="5">
    <source>
        <dbReference type="ARBA" id="ARBA00022722"/>
    </source>
</evidence>
<evidence type="ECO:0000256" key="10">
    <source>
        <dbReference type="HAMAP-Rule" id="MF_00042"/>
    </source>
</evidence>
<sequence length="157" mass="17721">MTTNNSTITIHTDGVCKRNPGPGSWAAIIEDDKKRFLIANRVGQTTSQRMELTAAVKALSVLNRHVGRPIRLVTDCQVLVKGMTEWLVGWKASGWRKSDGKPVLNVELWRQLDVFNEKHTITWEWVRGHNGHHGNEEADALANRALIEGRISEEVYL</sequence>
<feature type="binding site" evidence="10">
    <location>
        <position position="13"/>
    </location>
    <ligand>
        <name>Mg(2+)</name>
        <dbReference type="ChEBI" id="CHEBI:18420"/>
        <label>2</label>
    </ligand>
</feature>
<comment type="cofactor">
    <cofactor evidence="10">
        <name>Mg(2+)</name>
        <dbReference type="ChEBI" id="CHEBI:18420"/>
    </cofactor>
    <text evidence="10">Binds 1 Mg(2+) ion per subunit. May bind a second metal ion at a regulatory site, or after substrate binding.</text>
</comment>
<dbReference type="CDD" id="cd09278">
    <property type="entry name" value="RNase_HI_prokaryote_like"/>
    <property type="match status" value="1"/>
</dbReference>
<dbReference type="PROSITE" id="PS50879">
    <property type="entry name" value="RNASE_H_1"/>
    <property type="match status" value="1"/>
</dbReference>
<dbReference type="NCBIfam" id="NF001236">
    <property type="entry name" value="PRK00203.1"/>
    <property type="match status" value="1"/>
</dbReference>
<dbReference type="InterPro" id="IPR050092">
    <property type="entry name" value="RNase_H"/>
</dbReference>
<evidence type="ECO:0000256" key="9">
    <source>
        <dbReference type="ARBA" id="ARBA00022842"/>
    </source>
</evidence>
<dbReference type="Pfam" id="PF00075">
    <property type="entry name" value="RNase_H"/>
    <property type="match status" value="1"/>
</dbReference>